<sequence length="125" mass="13800">MVLVNKGSNKNNLSLRQSRLTRSGFYFCLKFLASVCSWAKQASNSNSSQFCTQILLIGSAPYYPYKVCGIEKDFMLNTLLHRATLECSFASCHSCPSDCTSIDALAASIGCFFRSHLVSQIGSYK</sequence>
<evidence type="ECO:0000313" key="2">
    <source>
        <dbReference type="Proteomes" id="UP000256899"/>
    </source>
</evidence>
<comment type="caution">
    <text evidence="1">The sequence shown here is derived from an EMBL/GenBank/DDBJ whole genome shotgun (WGS) entry which is preliminary data.</text>
</comment>
<protein>
    <submittedName>
        <fullName evidence="1">Uncharacterized protein</fullName>
    </submittedName>
</protein>
<evidence type="ECO:0000313" key="1">
    <source>
        <dbReference type="EMBL" id="REL31805.1"/>
    </source>
</evidence>
<dbReference type="AlphaFoldDB" id="A0A3E0U6N8"/>
<proteinExistence type="predicted"/>
<accession>A0A3E0U6N8</accession>
<gene>
    <name evidence="1" type="ORF">DXX94_14375</name>
</gene>
<name>A0A3E0U6N8_9GAMM</name>
<dbReference type="EMBL" id="QUOT01000001">
    <property type="protein sequence ID" value="REL31805.1"/>
    <property type="molecule type" value="Genomic_DNA"/>
</dbReference>
<dbReference type="Proteomes" id="UP000256899">
    <property type="component" value="Unassembled WGS sequence"/>
</dbReference>
<reference evidence="2" key="1">
    <citation type="submission" date="2018-08" db="EMBL/GenBank/DDBJ databases">
        <title>Thalassotalea euphylliae genome.</title>
        <authorList>
            <person name="Summers S."/>
            <person name="Rice S.A."/>
            <person name="Freckelton M.L."/>
            <person name="Nedved B.T."/>
            <person name="Hadfield M.G."/>
        </authorList>
    </citation>
    <scope>NUCLEOTIDE SEQUENCE [LARGE SCALE GENOMIC DNA]</scope>
    <source>
        <strain evidence="2">H3</strain>
    </source>
</reference>
<organism evidence="1 2">
    <name type="scientific">Thalassotalea euphylliae</name>
    <dbReference type="NCBI Taxonomy" id="1655234"/>
    <lineage>
        <taxon>Bacteria</taxon>
        <taxon>Pseudomonadati</taxon>
        <taxon>Pseudomonadota</taxon>
        <taxon>Gammaproteobacteria</taxon>
        <taxon>Alteromonadales</taxon>
        <taxon>Colwelliaceae</taxon>
        <taxon>Thalassotalea</taxon>
    </lineage>
</organism>
<keyword evidence="2" id="KW-1185">Reference proteome</keyword>